<evidence type="ECO:0000256" key="7">
    <source>
        <dbReference type="ARBA" id="ARBA00022840"/>
    </source>
</evidence>
<dbReference type="SUPFAM" id="SSF47323">
    <property type="entry name" value="Anticodon-binding domain of a subclass of class I aminoacyl-tRNA synthetases"/>
    <property type="match status" value="1"/>
</dbReference>
<dbReference type="InterPro" id="IPR009080">
    <property type="entry name" value="tRNAsynth_Ia_anticodon-bd"/>
</dbReference>
<dbReference type="InterPro" id="IPR033911">
    <property type="entry name" value="MetRS_core"/>
</dbReference>
<dbReference type="NCBIfam" id="TIGR00398">
    <property type="entry name" value="metG"/>
    <property type="match status" value="1"/>
</dbReference>
<evidence type="ECO:0000313" key="14">
    <source>
        <dbReference type="EMBL" id="PJF32329.1"/>
    </source>
</evidence>
<dbReference type="InterPro" id="IPR029038">
    <property type="entry name" value="MetRS_Zn"/>
</dbReference>
<evidence type="ECO:0000256" key="10">
    <source>
        <dbReference type="ARBA" id="ARBA00047364"/>
    </source>
</evidence>
<comment type="subunit">
    <text evidence="11">Monomer.</text>
</comment>
<dbReference type="GO" id="GO:0006431">
    <property type="term" value="P:methionyl-tRNA aminoacylation"/>
    <property type="evidence" value="ECO:0007669"/>
    <property type="project" value="UniProtKB-UniRule"/>
</dbReference>
<dbReference type="Gene3D" id="3.40.50.620">
    <property type="entry name" value="HUPs"/>
    <property type="match status" value="1"/>
</dbReference>
<feature type="domain" description="Methionyl-tRNA synthetase anticodon-binding" evidence="13">
    <location>
        <begin position="418"/>
        <end position="521"/>
    </location>
</feature>
<dbReference type="HAMAP" id="MF_00098">
    <property type="entry name" value="Met_tRNA_synth_type1"/>
    <property type="match status" value="1"/>
</dbReference>
<reference evidence="14 15" key="1">
    <citation type="submission" date="2017-11" db="EMBL/GenBank/DDBJ databases">
        <title>Evolution of Phototrophy in the Chloroflexi Phylum Driven by Horizontal Gene Transfer.</title>
        <authorList>
            <person name="Ward L.M."/>
            <person name="Hemp J."/>
            <person name="Shih P.M."/>
            <person name="Mcglynn S.E."/>
            <person name="Fischer W."/>
        </authorList>
    </citation>
    <scope>NUCLEOTIDE SEQUENCE [LARGE SCALE GENOMIC DNA]</scope>
    <source>
        <strain evidence="14">CP2_2F</strain>
    </source>
</reference>
<evidence type="ECO:0000256" key="3">
    <source>
        <dbReference type="ARBA" id="ARBA00008258"/>
    </source>
</evidence>
<dbReference type="SUPFAM" id="SSF57770">
    <property type="entry name" value="Methionyl-tRNA synthetase (MetRS), Zn-domain"/>
    <property type="match status" value="1"/>
</dbReference>
<dbReference type="CDD" id="cd00814">
    <property type="entry name" value="MetRS_core"/>
    <property type="match status" value="1"/>
</dbReference>
<keyword evidence="6 11" id="KW-0547">Nucleotide-binding</keyword>
<feature type="short sequence motif" description="'HIGH' region" evidence="11">
    <location>
        <begin position="12"/>
        <end position="22"/>
    </location>
</feature>
<evidence type="ECO:0000259" key="13">
    <source>
        <dbReference type="Pfam" id="PF19303"/>
    </source>
</evidence>
<comment type="subcellular location">
    <subcellularLocation>
        <location evidence="2 11">Cytoplasm</location>
    </subcellularLocation>
</comment>
<keyword evidence="5 11" id="KW-0436">Ligase</keyword>
<dbReference type="PROSITE" id="PS00178">
    <property type="entry name" value="AA_TRNA_LIGASE_I"/>
    <property type="match status" value="1"/>
</dbReference>
<feature type="binding site" evidence="11">
    <location>
        <position position="157"/>
    </location>
    <ligand>
        <name>Zn(2+)</name>
        <dbReference type="ChEBI" id="CHEBI:29105"/>
    </ligand>
</feature>
<comment type="catalytic activity">
    <reaction evidence="10 11">
        <text>tRNA(Met) + L-methionine + ATP = L-methionyl-tRNA(Met) + AMP + diphosphate</text>
        <dbReference type="Rhea" id="RHEA:13481"/>
        <dbReference type="Rhea" id="RHEA-COMP:9667"/>
        <dbReference type="Rhea" id="RHEA-COMP:9698"/>
        <dbReference type="ChEBI" id="CHEBI:30616"/>
        <dbReference type="ChEBI" id="CHEBI:33019"/>
        <dbReference type="ChEBI" id="CHEBI:57844"/>
        <dbReference type="ChEBI" id="CHEBI:78442"/>
        <dbReference type="ChEBI" id="CHEBI:78530"/>
        <dbReference type="ChEBI" id="CHEBI:456215"/>
        <dbReference type="EC" id="6.1.1.10"/>
    </reaction>
</comment>
<feature type="binding site" evidence="11">
    <location>
        <position position="346"/>
    </location>
    <ligand>
        <name>ATP</name>
        <dbReference type="ChEBI" id="CHEBI:30616"/>
    </ligand>
</feature>
<dbReference type="Pfam" id="PF19303">
    <property type="entry name" value="Anticodon_3"/>
    <property type="match status" value="1"/>
</dbReference>
<proteinExistence type="inferred from homology"/>
<evidence type="ECO:0000256" key="9">
    <source>
        <dbReference type="ARBA" id="ARBA00023146"/>
    </source>
</evidence>
<dbReference type="FunFam" id="2.20.28.20:FF:000001">
    <property type="entry name" value="Methionine--tRNA ligase"/>
    <property type="match status" value="1"/>
</dbReference>
<feature type="binding site" evidence="11">
    <location>
        <position position="144"/>
    </location>
    <ligand>
        <name>Zn(2+)</name>
        <dbReference type="ChEBI" id="CHEBI:29105"/>
    </ligand>
</feature>
<protein>
    <recommendedName>
        <fullName evidence="11">Methionine--tRNA ligase</fullName>
        <ecNumber evidence="11">6.1.1.10</ecNumber>
    </recommendedName>
    <alternativeName>
        <fullName evidence="11">Methionyl-tRNA synthetase</fullName>
        <shortName evidence="11">MetRS</shortName>
    </alternativeName>
</protein>
<comment type="caution">
    <text evidence="14">The sequence shown here is derived from an EMBL/GenBank/DDBJ whole genome shotgun (WGS) entry which is preliminary data.</text>
</comment>
<keyword evidence="9 11" id="KW-0030">Aminoacyl-tRNA synthetase</keyword>
<comment type="cofactor">
    <cofactor evidence="11">
        <name>Zn(2+)</name>
        <dbReference type="ChEBI" id="CHEBI:29105"/>
    </cofactor>
    <text evidence="11">Binds 1 zinc ion per subunit.</text>
</comment>
<name>A0A2M8P455_9CHLR</name>
<dbReference type="AlphaFoldDB" id="A0A2M8P455"/>
<feature type="short sequence motif" description="'KMSKS' region" evidence="11">
    <location>
        <begin position="343"/>
        <end position="347"/>
    </location>
</feature>
<dbReference type="InterPro" id="IPR014729">
    <property type="entry name" value="Rossmann-like_a/b/a_fold"/>
</dbReference>
<dbReference type="EMBL" id="PGTK01000001">
    <property type="protein sequence ID" value="PJF32329.1"/>
    <property type="molecule type" value="Genomic_DNA"/>
</dbReference>
<evidence type="ECO:0000256" key="4">
    <source>
        <dbReference type="ARBA" id="ARBA00022490"/>
    </source>
</evidence>
<feature type="binding site" evidence="11">
    <location>
        <position position="160"/>
    </location>
    <ligand>
        <name>Zn(2+)</name>
        <dbReference type="ChEBI" id="CHEBI:29105"/>
    </ligand>
</feature>
<organism evidence="14 15">
    <name type="scientific">Candidatus Thermofonsia Clade 1 bacterium</name>
    <dbReference type="NCBI Taxonomy" id="2364210"/>
    <lineage>
        <taxon>Bacteria</taxon>
        <taxon>Bacillati</taxon>
        <taxon>Chloroflexota</taxon>
        <taxon>Candidatus Thermofontia</taxon>
        <taxon>Candidatus Thermofonsia Clade 1</taxon>
    </lineage>
</organism>
<evidence type="ECO:0000256" key="2">
    <source>
        <dbReference type="ARBA" id="ARBA00004496"/>
    </source>
</evidence>
<accession>A0A2M8P455</accession>
<feature type="domain" description="Methionyl/Leucyl tRNA synthetase" evidence="12">
    <location>
        <begin position="6"/>
        <end position="406"/>
    </location>
</feature>
<sequence>MPEYIHVSVAWPYANGDLHVGHMAGAYIPADIFARYHRLKGNHVLMVSGSDSHGTPILIEADKRGMTARALFEYYHTRFLHTLKACGISYDLFTHTDTENHHRIAQDIFRTLYERGYLYRETQRQLYSETEKRFLPDRFVEGTCPKCGYPNARGDQCDSCGSLLDALELINPRSKTDGSTPVVRETEHFFFNLAAFIPQLTAYLAEGKEHWRPNVLTLSRNKVADLVGRPITRDIDWGIPVPVEGYEGKCMYVWFEAVMGYFTASIEWAHNTGQAEAWRKWWYNPSAKGFYFMGKDNIEFHTIIWPAELLGINGLYAAEGDSTPINLPYDVPANEFMNIEGQKFSKSRNWAVWMPDILTRYDPDAIRYAIAAAMPESKDADWSWADFVMRNNNELVAAWGNLVHRMLSFARKHFENAVPQPAAFTEDDRAILALSESAFERVGSLLEAVKLRAALGEAMALVREANAYLDRRAPWKRIKEDRQDAATAVYTVLRVIDNLKILLAPFLPFSAQRLHEYLGYDGQLFGTLSIREYAESERTHAALVYDGANAIGRWQASQLPAGQALREPAPLFKKLGATPAEESAIIEAERARLGQPYEEMPIESL</sequence>
<evidence type="ECO:0000256" key="6">
    <source>
        <dbReference type="ARBA" id="ARBA00022741"/>
    </source>
</evidence>
<evidence type="ECO:0000259" key="12">
    <source>
        <dbReference type="Pfam" id="PF09334"/>
    </source>
</evidence>
<dbReference type="PANTHER" id="PTHR45765:SF1">
    <property type="entry name" value="METHIONINE--TRNA LIGASE, CYTOPLASMIC"/>
    <property type="match status" value="1"/>
</dbReference>
<evidence type="ECO:0000256" key="11">
    <source>
        <dbReference type="HAMAP-Rule" id="MF_00098"/>
    </source>
</evidence>
<dbReference type="Proteomes" id="UP000228921">
    <property type="component" value="Unassembled WGS sequence"/>
</dbReference>
<keyword evidence="8 11" id="KW-0648">Protein biosynthesis</keyword>
<dbReference type="InterPro" id="IPR001412">
    <property type="entry name" value="aa-tRNA-synth_I_CS"/>
</dbReference>
<dbReference type="GO" id="GO:0005524">
    <property type="term" value="F:ATP binding"/>
    <property type="evidence" value="ECO:0007669"/>
    <property type="project" value="UniProtKB-UniRule"/>
</dbReference>
<dbReference type="GO" id="GO:0004825">
    <property type="term" value="F:methionine-tRNA ligase activity"/>
    <property type="evidence" value="ECO:0007669"/>
    <property type="project" value="UniProtKB-UniRule"/>
</dbReference>
<keyword evidence="11" id="KW-0862">Zinc</keyword>
<dbReference type="PANTHER" id="PTHR45765">
    <property type="entry name" value="METHIONINE--TRNA LIGASE"/>
    <property type="match status" value="1"/>
</dbReference>
<comment type="function">
    <text evidence="1 11">Is required not only for elongation of protein synthesis but also for the initiation of all mRNA translation through initiator tRNA(fMet) aminoacylation.</text>
</comment>
<evidence type="ECO:0000313" key="15">
    <source>
        <dbReference type="Proteomes" id="UP000228921"/>
    </source>
</evidence>
<dbReference type="InterPro" id="IPR015413">
    <property type="entry name" value="Methionyl/Leucyl_tRNA_Synth"/>
</dbReference>
<dbReference type="Gene3D" id="2.20.28.20">
    <property type="entry name" value="Methionyl-tRNA synthetase, Zn-domain"/>
    <property type="match status" value="1"/>
</dbReference>
<comment type="similarity">
    <text evidence="3 11">Belongs to the class-I aminoacyl-tRNA synthetase family. MetG type 1 subfamily.</text>
</comment>
<evidence type="ECO:0000256" key="8">
    <source>
        <dbReference type="ARBA" id="ARBA00022917"/>
    </source>
</evidence>
<dbReference type="EC" id="6.1.1.10" evidence="11"/>
<dbReference type="InterPro" id="IPR014758">
    <property type="entry name" value="Met-tRNA_synth"/>
</dbReference>
<keyword evidence="4 11" id="KW-0963">Cytoplasm</keyword>
<evidence type="ECO:0000256" key="1">
    <source>
        <dbReference type="ARBA" id="ARBA00003314"/>
    </source>
</evidence>
<dbReference type="InterPro" id="IPR041872">
    <property type="entry name" value="Anticodon_Met"/>
</dbReference>
<dbReference type="Pfam" id="PF09334">
    <property type="entry name" value="tRNA-synt_1g"/>
    <property type="match status" value="1"/>
</dbReference>
<dbReference type="SUPFAM" id="SSF52374">
    <property type="entry name" value="Nucleotidylyl transferase"/>
    <property type="match status" value="1"/>
</dbReference>
<dbReference type="GO" id="GO:0005829">
    <property type="term" value="C:cytosol"/>
    <property type="evidence" value="ECO:0007669"/>
    <property type="project" value="TreeGrafter"/>
</dbReference>
<feature type="binding site" evidence="11">
    <location>
        <position position="147"/>
    </location>
    <ligand>
        <name>Zn(2+)</name>
        <dbReference type="ChEBI" id="CHEBI:29105"/>
    </ligand>
</feature>
<gene>
    <name evidence="11" type="primary">metG</name>
    <name evidence="14" type="ORF">CUN51_01490</name>
</gene>
<dbReference type="CDD" id="cd07957">
    <property type="entry name" value="Anticodon_Ia_Met"/>
    <property type="match status" value="1"/>
</dbReference>
<dbReference type="PRINTS" id="PR01041">
    <property type="entry name" value="TRNASYNTHMET"/>
</dbReference>
<keyword evidence="11" id="KW-0479">Metal-binding</keyword>
<evidence type="ECO:0000256" key="5">
    <source>
        <dbReference type="ARBA" id="ARBA00022598"/>
    </source>
</evidence>
<keyword evidence="7 11" id="KW-0067">ATP-binding</keyword>
<dbReference type="Gene3D" id="1.10.730.10">
    <property type="entry name" value="Isoleucyl-tRNA Synthetase, Domain 1"/>
    <property type="match status" value="1"/>
</dbReference>
<dbReference type="GO" id="GO:0046872">
    <property type="term" value="F:metal ion binding"/>
    <property type="evidence" value="ECO:0007669"/>
    <property type="project" value="UniProtKB-KW"/>
</dbReference>
<dbReference type="InterPro" id="IPR023458">
    <property type="entry name" value="Met-tRNA_ligase_1"/>
</dbReference>